<keyword evidence="3" id="KW-1185">Reference proteome</keyword>
<protein>
    <submittedName>
        <fullName evidence="2">Uncharacterized protein</fullName>
    </submittedName>
</protein>
<proteinExistence type="predicted"/>
<feature type="region of interest" description="Disordered" evidence="1">
    <location>
        <begin position="1"/>
        <end position="34"/>
    </location>
</feature>
<dbReference type="EnsemblMetazoa" id="AQUA014934-RA">
    <property type="protein sequence ID" value="AQUA014934-PA"/>
    <property type="gene ID" value="AQUA014934"/>
</dbReference>
<dbReference type="Proteomes" id="UP000076407">
    <property type="component" value="Unassembled WGS sequence"/>
</dbReference>
<sequence>MCCPDWSSTRNAPRGSCRCSASAGSNQFLGRKYS</sequence>
<organism evidence="2 3">
    <name type="scientific">Anopheles quadriannulatus</name>
    <name type="common">Mosquito</name>
    <dbReference type="NCBI Taxonomy" id="34691"/>
    <lineage>
        <taxon>Eukaryota</taxon>
        <taxon>Metazoa</taxon>
        <taxon>Ecdysozoa</taxon>
        <taxon>Arthropoda</taxon>
        <taxon>Hexapoda</taxon>
        <taxon>Insecta</taxon>
        <taxon>Pterygota</taxon>
        <taxon>Neoptera</taxon>
        <taxon>Endopterygota</taxon>
        <taxon>Diptera</taxon>
        <taxon>Nematocera</taxon>
        <taxon>Culicoidea</taxon>
        <taxon>Culicidae</taxon>
        <taxon>Anophelinae</taxon>
        <taxon>Anopheles</taxon>
    </lineage>
</organism>
<evidence type="ECO:0000313" key="3">
    <source>
        <dbReference type="Proteomes" id="UP000076407"/>
    </source>
</evidence>
<dbReference type="AlphaFoldDB" id="A0A182XSY0"/>
<evidence type="ECO:0000256" key="1">
    <source>
        <dbReference type="SAM" id="MobiDB-lite"/>
    </source>
</evidence>
<feature type="compositionally biased region" description="Polar residues" evidence="1">
    <location>
        <begin position="1"/>
        <end position="11"/>
    </location>
</feature>
<name>A0A182XSY0_ANOQN</name>
<dbReference type="VEuPathDB" id="VectorBase:AQUA014934"/>
<reference evidence="2" key="1">
    <citation type="submission" date="2020-05" db="UniProtKB">
        <authorList>
            <consortium name="EnsemblMetazoa"/>
        </authorList>
    </citation>
    <scope>IDENTIFICATION</scope>
    <source>
        <strain evidence="2">SANGQUA</strain>
    </source>
</reference>
<evidence type="ECO:0000313" key="2">
    <source>
        <dbReference type="EnsemblMetazoa" id="AQUA014934-PA"/>
    </source>
</evidence>
<accession>A0A182XSY0</accession>